<evidence type="ECO:0000313" key="2">
    <source>
        <dbReference type="Proteomes" id="UP001178461"/>
    </source>
</evidence>
<dbReference type="AlphaFoldDB" id="A0AA35PJG1"/>
<name>A0AA35PJG1_9SAUR</name>
<gene>
    <name evidence="1" type="ORF">PODLI_1B002871</name>
</gene>
<reference evidence="1" key="1">
    <citation type="submission" date="2022-12" db="EMBL/GenBank/DDBJ databases">
        <authorList>
            <person name="Alioto T."/>
            <person name="Alioto T."/>
            <person name="Gomez Garrido J."/>
        </authorList>
    </citation>
    <scope>NUCLEOTIDE SEQUENCE</scope>
</reference>
<keyword evidence="2" id="KW-1185">Reference proteome</keyword>
<dbReference type="Proteomes" id="UP001178461">
    <property type="component" value="Chromosome 12"/>
</dbReference>
<accession>A0AA35PJG1</accession>
<proteinExistence type="predicted"/>
<protein>
    <submittedName>
        <fullName evidence="1">Uncharacterized protein</fullName>
    </submittedName>
</protein>
<organism evidence="1 2">
    <name type="scientific">Podarcis lilfordi</name>
    <name type="common">Lilford's wall lizard</name>
    <dbReference type="NCBI Taxonomy" id="74358"/>
    <lineage>
        <taxon>Eukaryota</taxon>
        <taxon>Metazoa</taxon>
        <taxon>Chordata</taxon>
        <taxon>Craniata</taxon>
        <taxon>Vertebrata</taxon>
        <taxon>Euteleostomi</taxon>
        <taxon>Lepidosauria</taxon>
        <taxon>Squamata</taxon>
        <taxon>Bifurcata</taxon>
        <taxon>Unidentata</taxon>
        <taxon>Episquamata</taxon>
        <taxon>Laterata</taxon>
        <taxon>Lacertibaenia</taxon>
        <taxon>Lacertidae</taxon>
        <taxon>Podarcis</taxon>
    </lineage>
</organism>
<dbReference type="EMBL" id="OX395137">
    <property type="protein sequence ID" value="CAI5788185.1"/>
    <property type="molecule type" value="Genomic_DNA"/>
</dbReference>
<evidence type="ECO:0000313" key="1">
    <source>
        <dbReference type="EMBL" id="CAI5788185.1"/>
    </source>
</evidence>
<sequence>MGNHFGARYHIVGGCIQVEGGARPNHQSTHNHTRLFPMETEAYLEFLVRPLKFHRSFSLLSFYKCYKNAAQHLISFLIVQKAKTKPSSNSNRIMQQYNFHP</sequence>